<dbReference type="Gene3D" id="3.30.470.30">
    <property type="entry name" value="DNA ligase/mRNA capping enzyme"/>
    <property type="match status" value="1"/>
</dbReference>
<dbReference type="SUPFAM" id="SSF50249">
    <property type="entry name" value="Nucleic acid-binding proteins"/>
    <property type="match status" value="1"/>
</dbReference>
<evidence type="ECO:0000256" key="3">
    <source>
        <dbReference type="ARBA" id="ARBA00022705"/>
    </source>
</evidence>
<evidence type="ECO:0000256" key="6">
    <source>
        <dbReference type="ARBA" id="ARBA00034003"/>
    </source>
</evidence>
<name>A0A368LN56_9VIBR</name>
<evidence type="ECO:0000256" key="5">
    <source>
        <dbReference type="ARBA" id="ARBA00023204"/>
    </source>
</evidence>
<evidence type="ECO:0000259" key="7">
    <source>
        <dbReference type="Pfam" id="PF01068"/>
    </source>
</evidence>
<dbReference type="InterPro" id="IPR012310">
    <property type="entry name" value="DNA_ligase_ATP-dep_cent"/>
</dbReference>
<keyword evidence="4" id="KW-0227">DNA damage</keyword>
<accession>A0A368LN56</accession>
<dbReference type="GO" id="GO:0006260">
    <property type="term" value="P:DNA replication"/>
    <property type="evidence" value="ECO:0007669"/>
    <property type="project" value="UniProtKB-KW"/>
</dbReference>
<proteinExistence type="predicted"/>
<evidence type="ECO:0000313" key="9">
    <source>
        <dbReference type="EMBL" id="RCS73268.1"/>
    </source>
</evidence>
<keyword evidence="5" id="KW-0234">DNA repair</keyword>
<dbReference type="InterPro" id="IPR029319">
    <property type="entry name" value="DNA_ligase_OB"/>
</dbReference>
<sequence length="294" mass="33339">MHVKKISPSILVAGLTLTTITAASETRLKPDVVASSSSSILLPLANEFKDNISLQDYWYSEKYDGIRAYWNGDMFYTRQGKPIVAPHWFIESMPSIALDGELWAGRGQFNHVQKTVLDTKPNTEDWKNIQFMVFDLASSRERYATRYMDLKSLLHGMKSINIQLVKQYPISSHSELDKVLDTIEHSNGEGIMLRNIHSFFLSGRSDDLLKVKSYEDDEAIVIGYKSGNGKYKGKVGSLWVKWKEGKTFYLGSGLSDQLREDPPALGSVVNFRFNGLTHTGLPRFARFTKQRTDI</sequence>
<keyword evidence="10" id="KW-1185">Reference proteome</keyword>
<feature type="domain" description="ATP-dependent DNA ligase family profile" evidence="7">
    <location>
        <begin position="54"/>
        <end position="212"/>
    </location>
</feature>
<feature type="domain" description="DNA ligase OB-like" evidence="8">
    <location>
        <begin position="227"/>
        <end position="291"/>
    </location>
</feature>
<reference evidence="9 10" key="1">
    <citation type="journal article" date="2017" name="Elife">
        <title>Extensive horizontal gene transfer in cheese-associated bacteria.</title>
        <authorList>
            <person name="Bonham K.S."/>
            <person name="Wolfe B.E."/>
            <person name="Dutton R.J."/>
        </authorList>
    </citation>
    <scope>NUCLEOTIDE SEQUENCE [LARGE SCALE GENOMIC DNA]</scope>
    <source>
        <strain evidence="9 10">JB196</strain>
    </source>
</reference>
<gene>
    <name evidence="9" type="ORF">CIK83_06335</name>
</gene>
<comment type="catalytic activity">
    <reaction evidence="6">
        <text>ATP + (deoxyribonucleotide)n-3'-hydroxyl + 5'-phospho-(deoxyribonucleotide)m = (deoxyribonucleotide)n+m + AMP + diphosphate.</text>
        <dbReference type="EC" id="6.5.1.1"/>
    </reaction>
</comment>
<dbReference type="EMBL" id="QPGL01000001">
    <property type="protein sequence ID" value="RCS73268.1"/>
    <property type="molecule type" value="Genomic_DNA"/>
</dbReference>
<dbReference type="RefSeq" id="WP_086958377.1">
    <property type="nucleotide sequence ID" value="NZ_FUKS01000006.1"/>
</dbReference>
<dbReference type="InterPro" id="IPR012340">
    <property type="entry name" value="NA-bd_OB-fold"/>
</dbReference>
<dbReference type="GO" id="GO:0006281">
    <property type="term" value="P:DNA repair"/>
    <property type="evidence" value="ECO:0007669"/>
    <property type="project" value="UniProtKB-KW"/>
</dbReference>
<evidence type="ECO:0000256" key="2">
    <source>
        <dbReference type="ARBA" id="ARBA00022598"/>
    </source>
</evidence>
<dbReference type="GO" id="GO:0003910">
    <property type="term" value="F:DNA ligase (ATP) activity"/>
    <property type="evidence" value="ECO:0007669"/>
    <property type="project" value="UniProtKB-EC"/>
</dbReference>
<dbReference type="AlphaFoldDB" id="A0A368LN56"/>
<dbReference type="NCBIfam" id="NF006592">
    <property type="entry name" value="PRK09125.1"/>
    <property type="match status" value="1"/>
</dbReference>
<protein>
    <submittedName>
        <fullName evidence="9">DNA ligase</fullName>
    </submittedName>
</protein>
<dbReference type="CDD" id="cd07896">
    <property type="entry name" value="Adenylation_kDNA_ligase_like"/>
    <property type="match status" value="1"/>
</dbReference>
<dbReference type="Pfam" id="PF01068">
    <property type="entry name" value="DNA_ligase_A_M"/>
    <property type="match status" value="1"/>
</dbReference>
<dbReference type="Gene3D" id="2.40.50.140">
    <property type="entry name" value="Nucleic acid-binding proteins"/>
    <property type="match status" value="1"/>
</dbReference>
<comment type="cofactor">
    <cofactor evidence="1">
        <name>a divalent metal cation</name>
        <dbReference type="ChEBI" id="CHEBI:60240"/>
    </cofactor>
</comment>
<keyword evidence="2 9" id="KW-0436">Ligase</keyword>
<dbReference type="Gene3D" id="3.30.1490.70">
    <property type="match status" value="1"/>
</dbReference>
<dbReference type="CDD" id="cd08041">
    <property type="entry name" value="OBF_kDNA_ligase_like"/>
    <property type="match status" value="1"/>
</dbReference>
<dbReference type="PANTHER" id="PTHR47810:SF1">
    <property type="entry name" value="DNA LIGASE B"/>
    <property type="match status" value="1"/>
</dbReference>
<comment type="caution">
    <text evidence="9">The sequence shown here is derived from an EMBL/GenBank/DDBJ whole genome shotgun (WGS) entry which is preliminary data.</text>
</comment>
<dbReference type="GO" id="GO:0006310">
    <property type="term" value="P:DNA recombination"/>
    <property type="evidence" value="ECO:0007669"/>
    <property type="project" value="InterPro"/>
</dbReference>
<evidence type="ECO:0000313" key="10">
    <source>
        <dbReference type="Proteomes" id="UP000252479"/>
    </source>
</evidence>
<dbReference type="SUPFAM" id="SSF56091">
    <property type="entry name" value="DNA ligase/mRNA capping enzyme, catalytic domain"/>
    <property type="match status" value="1"/>
</dbReference>
<evidence type="ECO:0000256" key="4">
    <source>
        <dbReference type="ARBA" id="ARBA00022763"/>
    </source>
</evidence>
<dbReference type="PANTHER" id="PTHR47810">
    <property type="entry name" value="DNA LIGASE"/>
    <property type="match status" value="1"/>
</dbReference>
<dbReference type="GO" id="GO:0005524">
    <property type="term" value="F:ATP binding"/>
    <property type="evidence" value="ECO:0007669"/>
    <property type="project" value="InterPro"/>
</dbReference>
<dbReference type="Proteomes" id="UP000252479">
    <property type="component" value="Unassembled WGS sequence"/>
</dbReference>
<evidence type="ECO:0000259" key="8">
    <source>
        <dbReference type="Pfam" id="PF14743"/>
    </source>
</evidence>
<organism evidence="9 10">
    <name type="scientific">Vibrio casei</name>
    <dbReference type="NCBI Taxonomy" id="673372"/>
    <lineage>
        <taxon>Bacteria</taxon>
        <taxon>Pseudomonadati</taxon>
        <taxon>Pseudomonadota</taxon>
        <taxon>Gammaproteobacteria</taxon>
        <taxon>Vibrionales</taxon>
        <taxon>Vibrionaceae</taxon>
        <taxon>Vibrio</taxon>
    </lineage>
</organism>
<dbReference type="InterPro" id="IPR050326">
    <property type="entry name" value="NAD_dep_DNA_ligaseB"/>
</dbReference>
<evidence type="ECO:0000256" key="1">
    <source>
        <dbReference type="ARBA" id="ARBA00001968"/>
    </source>
</evidence>
<keyword evidence="3" id="KW-0235">DNA replication</keyword>
<dbReference type="GeneID" id="303188530"/>
<dbReference type="Pfam" id="PF14743">
    <property type="entry name" value="DNA_ligase_OB_2"/>
    <property type="match status" value="1"/>
</dbReference>